<evidence type="ECO:0000256" key="2">
    <source>
        <dbReference type="ARBA" id="ARBA00022692"/>
    </source>
</evidence>
<accession>A0A7K0E0A3</accession>
<feature type="transmembrane region" description="Helical" evidence="5">
    <location>
        <begin position="120"/>
        <end position="137"/>
    </location>
</feature>
<evidence type="ECO:0000313" key="8">
    <source>
        <dbReference type="Proteomes" id="UP000431401"/>
    </source>
</evidence>
<dbReference type="EMBL" id="WEGI01000017">
    <property type="protein sequence ID" value="MQY31217.1"/>
    <property type="molecule type" value="Genomic_DNA"/>
</dbReference>
<dbReference type="InterPro" id="IPR052964">
    <property type="entry name" value="Sporulation_signal_mat"/>
</dbReference>
<evidence type="ECO:0000256" key="1">
    <source>
        <dbReference type="ARBA" id="ARBA00004127"/>
    </source>
</evidence>
<keyword evidence="3 5" id="KW-1133">Transmembrane helix</keyword>
<reference evidence="7 8" key="1">
    <citation type="submission" date="2019-10" db="EMBL/GenBank/DDBJ databases">
        <title>Nocardia macrotermitis sp. nov. and Nocardia aurantia sp. nov., isolated from the gut of fungus growing-termite Macrotermes natalensis.</title>
        <authorList>
            <person name="Benndorf R."/>
            <person name="Schwitalla J."/>
            <person name="Martin K."/>
            <person name="De Beer W."/>
            <person name="Kaster A.-K."/>
            <person name="Vollmers J."/>
            <person name="Poulsen M."/>
            <person name="Beemelmanns C."/>
        </authorList>
    </citation>
    <scope>NUCLEOTIDE SEQUENCE [LARGE SCALE GENOMIC DNA]</scope>
    <source>
        <strain evidence="7 8">RB56</strain>
    </source>
</reference>
<evidence type="ECO:0000313" key="7">
    <source>
        <dbReference type="EMBL" id="MQY31217.1"/>
    </source>
</evidence>
<feature type="transmembrane region" description="Helical" evidence="5">
    <location>
        <begin position="63"/>
        <end position="84"/>
    </location>
</feature>
<dbReference type="Proteomes" id="UP000431401">
    <property type="component" value="Unassembled WGS sequence"/>
</dbReference>
<dbReference type="SMART" id="SM00752">
    <property type="entry name" value="HTTM"/>
    <property type="match status" value="1"/>
</dbReference>
<dbReference type="PANTHER" id="PTHR39535">
    <property type="entry name" value="SPORULATION-DELAYING PROTEIN SDPB"/>
    <property type="match status" value="1"/>
</dbReference>
<feature type="transmembrane region" description="Helical" evidence="5">
    <location>
        <begin position="6"/>
        <end position="24"/>
    </location>
</feature>
<proteinExistence type="predicted"/>
<dbReference type="RefSeq" id="WP_153348459.1">
    <property type="nucleotide sequence ID" value="NZ_WEGI01000017.1"/>
</dbReference>
<feature type="domain" description="HTTM-like" evidence="6">
    <location>
        <begin position="28"/>
        <end position="263"/>
    </location>
</feature>
<protein>
    <recommendedName>
        <fullName evidence="6">HTTM-like domain-containing protein</fullName>
    </recommendedName>
</protein>
<evidence type="ECO:0000256" key="5">
    <source>
        <dbReference type="SAM" id="Phobius"/>
    </source>
</evidence>
<feature type="transmembrane region" description="Helical" evidence="5">
    <location>
        <begin position="197"/>
        <end position="220"/>
    </location>
</feature>
<dbReference type="GO" id="GO:0012505">
    <property type="term" value="C:endomembrane system"/>
    <property type="evidence" value="ECO:0007669"/>
    <property type="project" value="UniProtKB-SubCell"/>
</dbReference>
<keyword evidence="2 5" id="KW-0812">Transmembrane</keyword>
<organism evidence="7 8">
    <name type="scientific">Nocardia aurantia</name>
    <dbReference type="NCBI Taxonomy" id="2585199"/>
    <lineage>
        <taxon>Bacteria</taxon>
        <taxon>Bacillati</taxon>
        <taxon>Actinomycetota</taxon>
        <taxon>Actinomycetes</taxon>
        <taxon>Mycobacteriales</taxon>
        <taxon>Nocardiaceae</taxon>
        <taxon>Nocardia</taxon>
    </lineage>
</organism>
<feature type="transmembrane region" description="Helical" evidence="5">
    <location>
        <begin position="90"/>
        <end position="108"/>
    </location>
</feature>
<keyword evidence="4 5" id="KW-0472">Membrane</keyword>
<name>A0A7K0E0A3_9NOCA</name>
<feature type="transmembrane region" description="Helical" evidence="5">
    <location>
        <begin position="143"/>
        <end position="161"/>
    </location>
</feature>
<comment type="caution">
    <text evidence="7">The sequence shown here is derived from an EMBL/GenBank/DDBJ whole genome shotgun (WGS) entry which is preliminary data.</text>
</comment>
<sequence length="267" mass="28343">MLTSSAALHLCASIGSVAVIIGSLERLAAPRLLDDGALAGWPVSATSVRLLTRRSFQRTAGQLLVYPRVLGLVAACLACGILLALHPSSAVNSVAAAVIAATYMLLGMRSRFGGDGADQMTIIVFTSLALAFGVGQARANETVLWFLSAQVCLAYFTAGVAKLAGSSWRRGTALPELLATECYGHPRVARMLARHRGLAVVMCWWVIGFECGFPLVLLGIRPLTCTLLISAALMHLGTALVMRLTTFFWAFVATYPAIVFCATVRGR</sequence>
<dbReference type="PANTHER" id="PTHR39535:SF2">
    <property type="entry name" value="HTTM DOMAIN-CONTAINING PROTEIN"/>
    <property type="match status" value="1"/>
</dbReference>
<evidence type="ECO:0000256" key="3">
    <source>
        <dbReference type="ARBA" id="ARBA00022989"/>
    </source>
</evidence>
<dbReference type="AlphaFoldDB" id="A0A7K0E0A3"/>
<evidence type="ECO:0000256" key="4">
    <source>
        <dbReference type="ARBA" id="ARBA00023136"/>
    </source>
</evidence>
<keyword evidence="8" id="KW-1185">Reference proteome</keyword>
<gene>
    <name evidence="7" type="ORF">NRB56_68250</name>
</gene>
<dbReference type="OrthoDB" id="5422338at2"/>
<comment type="subcellular location">
    <subcellularLocation>
        <location evidence="1">Endomembrane system</location>
        <topology evidence="1">Multi-pass membrane protein</topology>
    </subcellularLocation>
</comment>
<feature type="transmembrane region" description="Helical" evidence="5">
    <location>
        <begin position="240"/>
        <end position="264"/>
    </location>
</feature>
<evidence type="ECO:0000259" key="6">
    <source>
        <dbReference type="SMART" id="SM00752"/>
    </source>
</evidence>
<dbReference type="InterPro" id="IPR011020">
    <property type="entry name" value="HTTM-like"/>
</dbReference>